<dbReference type="Proteomes" id="UP000198749">
    <property type="component" value="Unassembled WGS sequence"/>
</dbReference>
<evidence type="ECO:0000256" key="2">
    <source>
        <dbReference type="ARBA" id="ARBA00023125"/>
    </source>
</evidence>
<name>A0A1H9ILB5_9GAMM</name>
<dbReference type="PROSITE" id="PS50110">
    <property type="entry name" value="RESPONSE_REGULATORY"/>
    <property type="match status" value="1"/>
</dbReference>
<reference evidence="7" key="1">
    <citation type="submission" date="2016-10" db="EMBL/GenBank/DDBJ databases">
        <authorList>
            <person name="Varghese N."/>
            <person name="Submissions S."/>
        </authorList>
    </citation>
    <scope>NUCLEOTIDE SEQUENCE [LARGE SCALE GENOMIC DNA]</scope>
    <source>
        <strain evidence="7">DSM 18887</strain>
    </source>
</reference>
<dbReference type="RefSeq" id="WP_091358944.1">
    <property type="nucleotide sequence ID" value="NZ_AP025284.1"/>
</dbReference>
<dbReference type="InterPro" id="IPR016032">
    <property type="entry name" value="Sig_transdc_resp-reg_C-effctor"/>
</dbReference>
<dbReference type="Pfam" id="PF00072">
    <property type="entry name" value="Response_reg"/>
    <property type="match status" value="1"/>
</dbReference>
<sequence length="221" mass="24066">MRAIKVLLVDDHPVVRAGFQRLLDNDSGIDIIAEASSGQEAVEKYFSVCPDVVIMDLSMPSDGSEGDGIQNYGGLEAIRVIRAKDPEAKVLVLTVMESEPFPAHVVQAGASGYLTKRCAPDELLKAVYEVSEGRTYYAESIREMLAPGAADGNSPFNKLTKREFQIFSCLAQGQSAAQIAEKMFLSPKTVHAHRANILRKLGINNNSELVHIAIRHSIVEA</sequence>
<dbReference type="SMART" id="SM00421">
    <property type="entry name" value="HTH_LUXR"/>
    <property type="match status" value="1"/>
</dbReference>
<dbReference type="InterPro" id="IPR000792">
    <property type="entry name" value="Tscrpt_reg_LuxR_C"/>
</dbReference>
<dbReference type="CDD" id="cd17535">
    <property type="entry name" value="REC_NarL-like"/>
    <property type="match status" value="1"/>
</dbReference>
<dbReference type="GO" id="GO:0003677">
    <property type="term" value="F:DNA binding"/>
    <property type="evidence" value="ECO:0007669"/>
    <property type="project" value="UniProtKB-KW"/>
</dbReference>
<keyword evidence="1 3" id="KW-0597">Phosphoprotein</keyword>
<feature type="domain" description="HTH luxR-type" evidence="4">
    <location>
        <begin position="152"/>
        <end position="217"/>
    </location>
</feature>
<dbReference type="PANTHER" id="PTHR43214:SF43">
    <property type="entry name" value="TWO-COMPONENT RESPONSE REGULATOR"/>
    <property type="match status" value="1"/>
</dbReference>
<protein>
    <submittedName>
        <fullName evidence="6">Two component transcriptional regulator, LuxR family</fullName>
    </submittedName>
</protein>
<dbReference type="InterPro" id="IPR001789">
    <property type="entry name" value="Sig_transdc_resp-reg_receiver"/>
</dbReference>
<dbReference type="EMBL" id="FOGB01000007">
    <property type="protein sequence ID" value="SEQ75348.1"/>
    <property type="molecule type" value="Genomic_DNA"/>
</dbReference>
<organism evidence="6 7">
    <name type="scientific">Amphritea atlantica</name>
    <dbReference type="NCBI Taxonomy" id="355243"/>
    <lineage>
        <taxon>Bacteria</taxon>
        <taxon>Pseudomonadati</taxon>
        <taxon>Pseudomonadota</taxon>
        <taxon>Gammaproteobacteria</taxon>
        <taxon>Oceanospirillales</taxon>
        <taxon>Oceanospirillaceae</taxon>
        <taxon>Amphritea</taxon>
    </lineage>
</organism>
<dbReference type="Pfam" id="PF00196">
    <property type="entry name" value="GerE"/>
    <property type="match status" value="1"/>
</dbReference>
<dbReference type="AlphaFoldDB" id="A0A1H9ILB5"/>
<dbReference type="STRING" id="355243.SAMN03080615_02629"/>
<gene>
    <name evidence="6" type="ORF">SAMN03080615_02629</name>
</gene>
<dbReference type="Gene3D" id="3.40.50.2300">
    <property type="match status" value="1"/>
</dbReference>
<dbReference type="GO" id="GO:0006355">
    <property type="term" value="P:regulation of DNA-templated transcription"/>
    <property type="evidence" value="ECO:0007669"/>
    <property type="project" value="InterPro"/>
</dbReference>
<dbReference type="PROSITE" id="PS50043">
    <property type="entry name" value="HTH_LUXR_2"/>
    <property type="match status" value="1"/>
</dbReference>
<keyword evidence="7" id="KW-1185">Reference proteome</keyword>
<dbReference type="InterPro" id="IPR039420">
    <property type="entry name" value="WalR-like"/>
</dbReference>
<keyword evidence="2" id="KW-0238">DNA-binding</keyword>
<evidence type="ECO:0000259" key="5">
    <source>
        <dbReference type="PROSITE" id="PS50110"/>
    </source>
</evidence>
<dbReference type="OrthoDB" id="9796655at2"/>
<proteinExistence type="predicted"/>
<dbReference type="PANTHER" id="PTHR43214">
    <property type="entry name" value="TWO-COMPONENT RESPONSE REGULATOR"/>
    <property type="match status" value="1"/>
</dbReference>
<dbReference type="SMART" id="SM00448">
    <property type="entry name" value="REC"/>
    <property type="match status" value="1"/>
</dbReference>
<evidence type="ECO:0000313" key="7">
    <source>
        <dbReference type="Proteomes" id="UP000198749"/>
    </source>
</evidence>
<dbReference type="PROSITE" id="PS00622">
    <property type="entry name" value="HTH_LUXR_1"/>
    <property type="match status" value="1"/>
</dbReference>
<evidence type="ECO:0000313" key="6">
    <source>
        <dbReference type="EMBL" id="SEQ75348.1"/>
    </source>
</evidence>
<feature type="modified residue" description="4-aspartylphosphate" evidence="3">
    <location>
        <position position="56"/>
    </location>
</feature>
<dbReference type="InterPro" id="IPR058245">
    <property type="entry name" value="NreC/VraR/RcsB-like_REC"/>
</dbReference>
<dbReference type="PRINTS" id="PR00038">
    <property type="entry name" value="HTHLUXR"/>
</dbReference>
<evidence type="ECO:0000259" key="4">
    <source>
        <dbReference type="PROSITE" id="PS50043"/>
    </source>
</evidence>
<evidence type="ECO:0000256" key="3">
    <source>
        <dbReference type="PROSITE-ProRule" id="PRU00169"/>
    </source>
</evidence>
<dbReference type="SUPFAM" id="SSF52172">
    <property type="entry name" value="CheY-like"/>
    <property type="match status" value="1"/>
</dbReference>
<feature type="domain" description="Response regulatory" evidence="5">
    <location>
        <begin position="5"/>
        <end position="131"/>
    </location>
</feature>
<dbReference type="SUPFAM" id="SSF46894">
    <property type="entry name" value="C-terminal effector domain of the bipartite response regulators"/>
    <property type="match status" value="1"/>
</dbReference>
<dbReference type="CDD" id="cd06170">
    <property type="entry name" value="LuxR_C_like"/>
    <property type="match status" value="1"/>
</dbReference>
<accession>A0A1H9ILB5</accession>
<dbReference type="GO" id="GO:0000160">
    <property type="term" value="P:phosphorelay signal transduction system"/>
    <property type="evidence" value="ECO:0007669"/>
    <property type="project" value="InterPro"/>
</dbReference>
<evidence type="ECO:0000256" key="1">
    <source>
        <dbReference type="ARBA" id="ARBA00022553"/>
    </source>
</evidence>
<dbReference type="InterPro" id="IPR011006">
    <property type="entry name" value="CheY-like_superfamily"/>
</dbReference>